<dbReference type="Proteomes" id="UP000054564">
    <property type="component" value="Unassembled WGS sequence"/>
</dbReference>
<dbReference type="OrthoDB" id="8062037at2759"/>
<evidence type="ECO:0000259" key="7">
    <source>
        <dbReference type="PROSITE" id="PS50089"/>
    </source>
</evidence>
<dbReference type="PANTHER" id="PTHR15710">
    <property type="entry name" value="E3 UBIQUITIN-PROTEIN LIGASE PRAJA"/>
    <property type="match status" value="1"/>
</dbReference>
<keyword evidence="6" id="KW-1133">Transmembrane helix</keyword>
<reference evidence="9" key="1">
    <citation type="submission" date="2014-03" db="EMBL/GenBank/DDBJ databases">
        <title>The Genome Sequence of Puccinia striiformis f. sp. tritici PST-78.</title>
        <authorList>
            <consortium name="The Broad Institute Genome Sequencing Platform"/>
            <person name="Cuomo C."/>
            <person name="Hulbert S."/>
            <person name="Chen X."/>
            <person name="Walker B."/>
            <person name="Young S.K."/>
            <person name="Zeng Q."/>
            <person name="Gargeya S."/>
            <person name="Fitzgerald M."/>
            <person name="Haas B."/>
            <person name="Abouelleil A."/>
            <person name="Alvarado L."/>
            <person name="Arachchi H.M."/>
            <person name="Berlin A.M."/>
            <person name="Chapman S.B."/>
            <person name="Goldberg J."/>
            <person name="Griggs A."/>
            <person name="Gujja S."/>
            <person name="Hansen M."/>
            <person name="Howarth C."/>
            <person name="Imamovic A."/>
            <person name="Larimer J."/>
            <person name="McCowan C."/>
            <person name="Montmayeur A."/>
            <person name="Murphy C."/>
            <person name="Neiman D."/>
            <person name="Pearson M."/>
            <person name="Priest M."/>
            <person name="Roberts A."/>
            <person name="Saif S."/>
            <person name="Shea T."/>
            <person name="Sisk P."/>
            <person name="Sykes S."/>
            <person name="Wortman J."/>
            <person name="Nusbaum C."/>
            <person name="Birren B."/>
        </authorList>
    </citation>
    <scope>NUCLEOTIDE SEQUENCE [LARGE SCALE GENOMIC DNA]</scope>
    <source>
        <strain evidence="9">race PST-78</strain>
    </source>
</reference>
<evidence type="ECO:0000256" key="4">
    <source>
        <dbReference type="PROSITE-ProRule" id="PRU00175"/>
    </source>
</evidence>
<evidence type="ECO:0000256" key="6">
    <source>
        <dbReference type="SAM" id="Phobius"/>
    </source>
</evidence>
<protein>
    <recommendedName>
        <fullName evidence="7">RING-type domain-containing protein</fullName>
    </recommendedName>
</protein>
<dbReference type="GO" id="GO:0008270">
    <property type="term" value="F:zinc ion binding"/>
    <property type="evidence" value="ECO:0007669"/>
    <property type="project" value="UniProtKB-KW"/>
</dbReference>
<keyword evidence="2 4" id="KW-0863">Zinc-finger</keyword>
<dbReference type="AlphaFoldDB" id="A0A0L0UTY2"/>
<dbReference type="SUPFAM" id="SSF57850">
    <property type="entry name" value="RING/U-box"/>
    <property type="match status" value="1"/>
</dbReference>
<feature type="domain" description="RING-type" evidence="7">
    <location>
        <begin position="519"/>
        <end position="619"/>
    </location>
</feature>
<evidence type="ECO:0000256" key="5">
    <source>
        <dbReference type="SAM" id="MobiDB-lite"/>
    </source>
</evidence>
<proteinExistence type="predicted"/>
<evidence type="ECO:0000256" key="2">
    <source>
        <dbReference type="ARBA" id="ARBA00022771"/>
    </source>
</evidence>
<feature type="region of interest" description="Disordered" evidence="5">
    <location>
        <begin position="49"/>
        <end position="71"/>
    </location>
</feature>
<keyword evidence="9" id="KW-1185">Reference proteome</keyword>
<evidence type="ECO:0000313" key="8">
    <source>
        <dbReference type="EMBL" id="KNE90475.1"/>
    </source>
</evidence>
<feature type="region of interest" description="Disordered" evidence="5">
    <location>
        <begin position="494"/>
        <end position="561"/>
    </location>
</feature>
<keyword evidence="3" id="KW-0862">Zinc</keyword>
<feature type="region of interest" description="Disordered" evidence="5">
    <location>
        <begin position="124"/>
        <end position="143"/>
    </location>
</feature>
<dbReference type="InterPro" id="IPR001841">
    <property type="entry name" value="Znf_RING"/>
</dbReference>
<feature type="compositionally biased region" description="Low complexity" evidence="5">
    <location>
        <begin position="544"/>
        <end position="561"/>
    </location>
</feature>
<organism evidence="8 9">
    <name type="scientific">Puccinia striiformis f. sp. tritici PST-78</name>
    <dbReference type="NCBI Taxonomy" id="1165861"/>
    <lineage>
        <taxon>Eukaryota</taxon>
        <taxon>Fungi</taxon>
        <taxon>Dikarya</taxon>
        <taxon>Basidiomycota</taxon>
        <taxon>Pucciniomycotina</taxon>
        <taxon>Pucciniomycetes</taxon>
        <taxon>Pucciniales</taxon>
        <taxon>Pucciniaceae</taxon>
        <taxon>Puccinia</taxon>
    </lineage>
</organism>
<evidence type="ECO:0000256" key="3">
    <source>
        <dbReference type="ARBA" id="ARBA00022833"/>
    </source>
</evidence>
<feature type="transmembrane region" description="Helical" evidence="6">
    <location>
        <begin position="420"/>
        <end position="443"/>
    </location>
</feature>
<sequence>MYFLFNSSNPETIELFRSTYYKPKLGICFLLFILFPSIDRSQTQHQYIHKEASPSLSTTPATTTTVETTTCPDGYRDHRNNLICPHAPKRLKSVRLRLSQVLLDFKISFHRLILSQDYHQHQHAKRLEQQHRKEQQQQQQLKHHYHHNQASFSSLILCAPITNPYVHLMVILHILYMIQGVSLLVEDALIKDACFSARIHSRFRRSKSWSKSWSRFKFRFFHQYSQPGFLHPFLVWLLCLCGILVISSESFHSSHSSNASTWLDLPFRSKCTPTLDFHQEYTDPNINNNSPLTILNLLKFIFKKNSSRFLTLFNKPTKSIILIECFISCLCLLQPIQHILPSKIVPKLVRIPDWFLDIRLKKIGNNPTRTRRRRRNEDDDDDDIDHHHHASFFDDYPGHLHRSLKNQHSAPPIVQVETKWLLALVVELSIGISSIIGYLILITHIPYKSHYSIPFFLSIYWIKSFYKSIYKLITSSVNTIDCLRLVIHEFSGKSNPKQGRIKRVVSEGEDEDEDDEWTCSICFEESSDDSEDSNSTPPSPSLPPTNSSSSPPLPSTTSSPLLENDLLTSSLSTHKTSTLTKKKELRDQSNRSTLSCGHSYHTNCLVKWLHYQPFCPICHRSVL</sequence>
<dbReference type="EMBL" id="AJIL01000255">
    <property type="protein sequence ID" value="KNE90475.1"/>
    <property type="molecule type" value="Genomic_DNA"/>
</dbReference>
<dbReference type="Pfam" id="PF13639">
    <property type="entry name" value="zf-RING_2"/>
    <property type="match status" value="1"/>
</dbReference>
<dbReference type="STRING" id="1165861.A0A0L0UTY2"/>
<dbReference type="SMART" id="SM00184">
    <property type="entry name" value="RING"/>
    <property type="match status" value="1"/>
</dbReference>
<name>A0A0L0UTY2_9BASI</name>
<evidence type="ECO:0000256" key="1">
    <source>
        <dbReference type="ARBA" id="ARBA00022723"/>
    </source>
</evidence>
<gene>
    <name evidence="8" type="ORF">PSTG_16093</name>
</gene>
<feature type="region of interest" description="Disordered" evidence="5">
    <location>
        <begin position="573"/>
        <end position="594"/>
    </location>
</feature>
<keyword evidence="6" id="KW-0812">Transmembrane</keyword>
<evidence type="ECO:0000313" key="9">
    <source>
        <dbReference type="Proteomes" id="UP000054564"/>
    </source>
</evidence>
<dbReference type="InterPro" id="IPR013083">
    <property type="entry name" value="Znf_RING/FYVE/PHD"/>
</dbReference>
<keyword evidence="1" id="KW-0479">Metal-binding</keyword>
<feature type="compositionally biased region" description="Low complexity" evidence="5">
    <location>
        <begin position="58"/>
        <end position="70"/>
    </location>
</feature>
<dbReference type="PROSITE" id="PS50089">
    <property type="entry name" value="ZF_RING_2"/>
    <property type="match status" value="1"/>
</dbReference>
<feature type="compositionally biased region" description="Acidic residues" evidence="5">
    <location>
        <begin position="507"/>
        <end position="517"/>
    </location>
</feature>
<feature type="compositionally biased region" description="Basic and acidic residues" evidence="5">
    <location>
        <begin position="125"/>
        <end position="135"/>
    </location>
</feature>
<dbReference type="PANTHER" id="PTHR15710:SF74">
    <property type="entry name" value="RING-TYPE E3 UBIQUITIN TRANSFERASE-RELATED"/>
    <property type="match status" value="1"/>
</dbReference>
<keyword evidence="6" id="KW-0472">Membrane</keyword>
<accession>A0A0L0UTY2</accession>
<dbReference type="Gene3D" id="3.30.40.10">
    <property type="entry name" value="Zinc/RING finger domain, C3HC4 (zinc finger)"/>
    <property type="match status" value="1"/>
</dbReference>
<comment type="caution">
    <text evidence="8">The sequence shown here is derived from an EMBL/GenBank/DDBJ whole genome shotgun (WGS) entry which is preliminary data.</text>
</comment>